<dbReference type="AlphaFoldDB" id="A0A6A4UYG8"/>
<dbReference type="GO" id="GO:0005634">
    <property type="term" value="C:nucleus"/>
    <property type="evidence" value="ECO:0007669"/>
    <property type="project" value="TreeGrafter"/>
</dbReference>
<name>A0A6A4UYG8_AMPAM</name>
<dbReference type="GO" id="GO:0005737">
    <property type="term" value="C:cytoplasm"/>
    <property type="evidence" value="ECO:0007669"/>
    <property type="project" value="TreeGrafter"/>
</dbReference>
<evidence type="ECO:0000313" key="7">
    <source>
        <dbReference type="Proteomes" id="UP000440578"/>
    </source>
</evidence>
<dbReference type="Proteomes" id="UP000440578">
    <property type="component" value="Unassembled WGS sequence"/>
</dbReference>
<feature type="domain" description="PABC" evidence="5">
    <location>
        <begin position="191"/>
        <end position="268"/>
    </location>
</feature>
<organism evidence="6 7">
    <name type="scientific">Amphibalanus amphitrite</name>
    <name type="common">Striped barnacle</name>
    <name type="synonym">Balanus amphitrite</name>
    <dbReference type="NCBI Taxonomy" id="1232801"/>
    <lineage>
        <taxon>Eukaryota</taxon>
        <taxon>Metazoa</taxon>
        <taxon>Ecdysozoa</taxon>
        <taxon>Arthropoda</taxon>
        <taxon>Crustacea</taxon>
        <taxon>Multicrustacea</taxon>
        <taxon>Cirripedia</taxon>
        <taxon>Thoracica</taxon>
        <taxon>Thoracicalcarea</taxon>
        <taxon>Balanomorpha</taxon>
        <taxon>Balanoidea</taxon>
        <taxon>Balanidae</taxon>
        <taxon>Amphibalaninae</taxon>
        <taxon>Amphibalanus</taxon>
    </lineage>
</organism>
<dbReference type="SMART" id="SM00119">
    <property type="entry name" value="HECTc"/>
    <property type="match status" value="1"/>
</dbReference>
<feature type="region of interest" description="Disordered" evidence="3">
    <location>
        <begin position="271"/>
        <end position="304"/>
    </location>
</feature>
<proteinExistence type="predicted"/>
<dbReference type="PROSITE" id="PS50237">
    <property type="entry name" value="HECT"/>
    <property type="match status" value="1"/>
</dbReference>
<keyword evidence="1 2" id="KW-0833">Ubl conjugation pathway</keyword>
<dbReference type="EMBL" id="VIIS01002074">
    <property type="protein sequence ID" value="KAF0288877.1"/>
    <property type="molecule type" value="Genomic_DNA"/>
</dbReference>
<dbReference type="SMART" id="SM00517">
    <property type="entry name" value="PolyA"/>
    <property type="match status" value="1"/>
</dbReference>
<dbReference type="OrthoDB" id="298098at2759"/>
<dbReference type="SUPFAM" id="SSF56204">
    <property type="entry name" value="Hect, E3 ligase catalytic domain"/>
    <property type="match status" value="1"/>
</dbReference>
<feature type="compositionally biased region" description="Low complexity" evidence="3">
    <location>
        <begin position="18"/>
        <end position="40"/>
    </location>
</feature>
<dbReference type="PANTHER" id="PTHR46276">
    <property type="entry name" value="E3 UBIQUITIN-PROTEIN LIGASE UBR5"/>
    <property type="match status" value="1"/>
</dbReference>
<evidence type="ECO:0000259" key="5">
    <source>
        <dbReference type="PROSITE" id="PS51309"/>
    </source>
</evidence>
<dbReference type="Pfam" id="PF00658">
    <property type="entry name" value="MLLE"/>
    <property type="match status" value="1"/>
</dbReference>
<dbReference type="PROSITE" id="PS51309">
    <property type="entry name" value="PABC"/>
    <property type="match status" value="1"/>
</dbReference>
<dbReference type="PANTHER" id="PTHR46276:SF1">
    <property type="entry name" value="E3 UBIQUITIN-PROTEIN LIGASE UBR5"/>
    <property type="match status" value="1"/>
</dbReference>
<dbReference type="FunFam" id="3.30.2410.10:FF:000008">
    <property type="entry name" value="Putative E3 ubiquitin-protein ligase UBR5"/>
    <property type="match status" value="1"/>
</dbReference>
<dbReference type="InterPro" id="IPR035983">
    <property type="entry name" value="Hect_E3_ubiquitin_ligase"/>
</dbReference>
<dbReference type="GO" id="GO:0090263">
    <property type="term" value="P:positive regulation of canonical Wnt signaling pathway"/>
    <property type="evidence" value="ECO:0007669"/>
    <property type="project" value="TreeGrafter"/>
</dbReference>
<dbReference type="Gene3D" id="3.90.1750.10">
    <property type="entry name" value="Hect, E3 ligase catalytic domains"/>
    <property type="match status" value="1"/>
</dbReference>
<dbReference type="Gene3D" id="3.30.2410.10">
    <property type="entry name" value="Hect, E3 ligase catalytic domain"/>
    <property type="match status" value="1"/>
</dbReference>
<evidence type="ECO:0000256" key="2">
    <source>
        <dbReference type="PROSITE-ProRule" id="PRU00104"/>
    </source>
</evidence>
<feature type="region of interest" description="Disordered" evidence="3">
    <location>
        <begin position="1"/>
        <end position="40"/>
    </location>
</feature>
<dbReference type="InterPro" id="IPR036053">
    <property type="entry name" value="PABP-dom"/>
</dbReference>
<reference evidence="6 7" key="1">
    <citation type="submission" date="2019-07" db="EMBL/GenBank/DDBJ databases">
        <title>Draft genome assembly of a fouling barnacle, Amphibalanus amphitrite (Darwin, 1854): The first reference genome for Thecostraca.</title>
        <authorList>
            <person name="Kim W."/>
        </authorList>
    </citation>
    <scope>NUCLEOTIDE SEQUENCE [LARGE SCALE GENOMIC DNA]</scope>
    <source>
        <strain evidence="6">SNU_AA5</strain>
        <tissue evidence="6">Soma without cirri and trophi</tissue>
    </source>
</reference>
<feature type="domain" description="HECT" evidence="4">
    <location>
        <begin position="316"/>
        <end position="588"/>
    </location>
</feature>
<feature type="compositionally biased region" description="Basic and acidic residues" evidence="3">
    <location>
        <begin position="271"/>
        <end position="282"/>
    </location>
</feature>
<dbReference type="InterPro" id="IPR002004">
    <property type="entry name" value="PABP_HYD_C"/>
</dbReference>
<dbReference type="GO" id="GO:0034450">
    <property type="term" value="F:ubiquitin-ubiquitin ligase activity"/>
    <property type="evidence" value="ECO:0007669"/>
    <property type="project" value="TreeGrafter"/>
</dbReference>
<dbReference type="Gene3D" id="3.30.2160.10">
    <property type="entry name" value="Hect, E3 ligase catalytic domain"/>
    <property type="match status" value="1"/>
</dbReference>
<feature type="active site" description="Glycyl thioester intermediate" evidence="2">
    <location>
        <position position="557"/>
    </location>
</feature>
<evidence type="ECO:0000256" key="1">
    <source>
        <dbReference type="ARBA" id="ARBA00022786"/>
    </source>
</evidence>
<evidence type="ECO:0000313" key="6">
    <source>
        <dbReference type="EMBL" id="KAF0288877.1"/>
    </source>
</evidence>
<dbReference type="Gene3D" id="1.10.1900.10">
    <property type="entry name" value="c-terminal domain of poly(a) binding protein"/>
    <property type="match status" value="1"/>
</dbReference>
<sequence length="588" mass="65584">MMVHMDKEGGASSDGARPGPSGQPAAPEPGPSGATSSAGSELDVSQDMLLGRWHLLLDLFARVFIDDVGLEQGSVISELGGFPVKESKFRREMEKLRTSQQRDIVFNKMERERSALIMQTFKELNTQYSTNSRRSTASHPPLAFSRVKVTFKDEPGEGTGVARSFYTAYSRGAAAALNRCPTWRAARRFSSANPERHACLTIHLSPHLQQLGARLYPRVRALRPHQAQKITGMLLDLSPAQLLLLLASEETLRQRVEEAVDILHSHSREAAASESLLGDKSRPKTAARQTSEEEAAEERDQSPLFYCPGKRGFYAPWQGRPTPERINAFRNVGRIMGLCLLQNELSPISMCRHVYKYILGRPVRFHDLAFFDPAIYESLRQLVVDAETKGDKDGLFSALDLSFSIDLCPEEGGCTVDLVSRGGDLEVTSQNVYDYVRRLRAALRAGVLDVLPQTVLDPLTAEDLRLLVNGVEDIAVPTLISYTSFNDESGETSERLVRFKRWLWQIVEKMTKAEKQDLVYFWTGSPALPASEDGFQPMPSVTIRPADDHHLPTANTCISRLYVPLYSSKMILRSKLLLAIKTKNFGFV</sequence>
<dbReference type="SUPFAM" id="SSF63570">
    <property type="entry name" value="PABC (PABP) domain"/>
    <property type="match status" value="1"/>
</dbReference>
<evidence type="ECO:0000259" key="4">
    <source>
        <dbReference type="PROSITE" id="PS50237"/>
    </source>
</evidence>
<dbReference type="Pfam" id="PF00632">
    <property type="entry name" value="HECT"/>
    <property type="match status" value="1"/>
</dbReference>
<gene>
    <name evidence="6" type="primary">hyd_2</name>
    <name evidence="6" type="ORF">FJT64_012768</name>
</gene>
<keyword evidence="7" id="KW-1185">Reference proteome</keyword>
<protein>
    <submittedName>
        <fullName evidence="6">E3 ubiquitin-protein ligase hyd</fullName>
    </submittedName>
</protein>
<evidence type="ECO:0000256" key="3">
    <source>
        <dbReference type="SAM" id="MobiDB-lite"/>
    </source>
</evidence>
<comment type="caution">
    <text evidence="6">The sequence shown here is derived from an EMBL/GenBank/DDBJ whole genome shotgun (WGS) entry which is preliminary data.</text>
</comment>
<accession>A0A6A4UYG8</accession>
<dbReference type="GO" id="GO:0003723">
    <property type="term" value="F:RNA binding"/>
    <property type="evidence" value="ECO:0007669"/>
    <property type="project" value="InterPro"/>
</dbReference>
<dbReference type="InterPro" id="IPR000569">
    <property type="entry name" value="HECT_dom"/>
</dbReference>
<dbReference type="GO" id="GO:0000209">
    <property type="term" value="P:protein polyubiquitination"/>
    <property type="evidence" value="ECO:0007669"/>
    <property type="project" value="TreeGrafter"/>
</dbReference>